<dbReference type="InterPro" id="IPR031107">
    <property type="entry name" value="Small_HSP"/>
</dbReference>
<dbReference type="Proteomes" id="UP000539953">
    <property type="component" value="Unassembled WGS sequence"/>
</dbReference>
<name>A0A7W8CVV5_9FIRM</name>
<comment type="similarity">
    <text evidence="1 2">Belongs to the small heat shock protein (HSP20) family.</text>
</comment>
<reference evidence="4 5" key="1">
    <citation type="submission" date="2020-08" db="EMBL/GenBank/DDBJ databases">
        <title>Genomic Encyclopedia of Type Strains, Phase IV (KMG-IV): sequencing the most valuable type-strain genomes for metagenomic binning, comparative biology and taxonomic classification.</title>
        <authorList>
            <person name="Goeker M."/>
        </authorList>
    </citation>
    <scope>NUCLEOTIDE SEQUENCE [LARGE SCALE GENOMIC DNA]</scope>
    <source>
        <strain evidence="4 5">DSM 25799</strain>
    </source>
</reference>
<keyword evidence="5" id="KW-1185">Reference proteome</keyword>
<dbReference type="PROSITE" id="PS01031">
    <property type="entry name" value="SHSP"/>
    <property type="match status" value="1"/>
</dbReference>
<evidence type="ECO:0000313" key="5">
    <source>
        <dbReference type="Proteomes" id="UP000539953"/>
    </source>
</evidence>
<dbReference type="SUPFAM" id="SSF49764">
    <property type="entry name" value="HSP20-like chaperones"/>
    <property type="match status" value="1"/>
</dbReference>
<accession>A0A7W8CVV5</accession>
<evidence type="ECO:0000256" key="1">
    <source>
        <dbReference type="PROSITE-ProRule" id="PRU00285"/>
    </source>
</evidence>
<dbReference type="Pfam" id="PF00011">
    <property type="entry name" value="HSP20"/>
    <property type="match status" value="1"/>
</dbReference>
<dbReference type="InterPro" id="IPR008978">
    <property type="entry name" value="HSP20-like_chaperone"/>
</dbReference>
<organism evidence="4 5">
    <name type="scientific">Catenisphaera adipataccumulans</name>
    <dbReference type="NCBI Taxonomy" id="700500"/>
    <lineage>
        <taxon>Bacteria</taxon>
        <taxon>Bacillati</taxon>
        <taxon>Bacillota</taxon>
        <taxon>Erysipelotrichia</taxon>
        <taxon>Erysipelotrichales</taxon>
        <taxon>Erysipelotrichaceae</taxon>
        <taxon>Catenisphaera</taxon>
    </lineage>
</organism>
<sequence>MLYPELNHFDLFDDLFTQPRGFMKTDITEKDGNYLLNMEMPGYQKEDVKISLDDGYLTISATHKQNNDEKDENGKLLRKERYEGSCSRSFYIGDGYKQEDIKAVFDNGELKITLPSKVEKVEEPKQYIEIE</sequence>
<dbReference type="PANTHER" id="PTHR11527">
    <property type="entry name" value="HEAT-SHOCK PROTEIN 20 FAMILY MEMBER"/>
    <property type="match status" value="1"/>
</dbReference>
<protein>
    <submittedName>
        <fullName evidence="4">HSP20 family molecular chaperone IbpA</fullName>
    </submittedName>
</protein>
<feature type="domain" description="SHSP" evidence="3">
    <location>
        <begin position="16"/>
        <end position="131"/>
    </location>
</feature>
<evidence type="ECO:0000313" key="4">
    <source>
        <dbReference type="EMBL" id="MBB5182571.1"/>
    </source>
</evidence>
<dbReference type="InterPro" id="IPR002068">
    <property type="entry name" value="A-crystallin/Hsp20_dom"/>
</dbReference>
<evidence type="ECO:0000259" key="3">
    <source>
        <dbReference type="PROSITE" id="PS01031"/>
    </source>
</evidence>
<gene>
    <name evidence="4" type="ORF">HNQ47_000590</name>
</gene>
<dbReference type="EMBL" id="JACHHK010000002">
    <property type="protein sequence ID" value="MBB5182571.1"/>
    <property type="molecule type" value="Genomic_DNA"/>
</dbReference>
<comment type="caution">
    <text evidence="4">The sequence shown here is derived from an EMBL/GenBank/DDBJ whole genome shotgun (WGS) entry which is preliminary data.</text>
</comment>
<dbReference type="Gene3D" id="2.60.40.790">
    <property type="match status" value="1"/>
</dbReference>
<proteinExistence type="inferred from homology"/>
<dbReference type="RefSeq" id="WP_183327376.1">
    <property type="nucleotide sequence ID" value="NZ_JACHHK010000002.1"/>
</dbReference>
<dbReference type="AlphaFoldDB" id="A0A7W8CVV5"/>
<evidence type="ECO:0000256" key="2">
    <source>
        <dbReference type="RuleBase" id="RU003616"/>
    </source>
</evidence>
<dbReference type="CDD" id="cd06471">
    <property type="entry name" value="ACD_LpsHSP_like"/>
    <property type="match status" value="1"/>
</dbReference>